<reference evidence="2 3" key="1">
    <citation type="journal article" date="2014" name="Genome Biol. Evol.">
        <title>The genome of the myxosporean Thelohanellus kitauei shows adaptations to nutrient acquisition within its fish host.</title>
        <authorList>
            <person name="Yang Y."/>
            <person name="Xiong J."/>
            <person name="Zhou Z."/>
            <person name="Huo F."/>
            <person name="Miao W."/>
            <person name="Ran C."/>
            <person name="Liu Y."/>
            <person name="Zhang J."/>
            <person name="Feng J."/>
            <person name="Wang M."/>
            <person name="Wang M."/>
            <person name="Wang L."/>
            <person name="Yao B."/>
        </authorList>
    </citation>
    <scope>NUCLEOTIDE SEQUENCE [LARGE SCALE GENOMIC DNA]</scope>
    <source>
        <strain evidence="2">Wuqing</strain>
    </source>
</reference>
<dbReference type="Proteomes" id="UP000031668">
    <property type="component" value="Unassembled WGS sequence"/>
</dbReference>
<dbReference type="EMBL" id="JWZT01001813">
    <property type="protein sequence ID" value="KII71270.1"/>
    <property type="molecule type" value="Genomic_DNA"/>
</dbReference>
<dbReference type="AlphaFoldDB" id="A0A0C2N4J8"/>
<keyword evidence="3" id="KW-1185">Reference proteome</keyword>
<proteinExistence type="predicted"/>
<accession>A0A0C2N4J8</accession>
<protein>
    <submittedName>
        <fullName evidence="2">Uncharacterized protein</fullName>
    </submittedName>
</protein>
<evidence type="ECO:0000313" key="2">
    <source>
        <dbReference type="EMBL" id="KII71270.1"/>
    </source>
</evidence>
<organism evidence="2 3">
    <name type="scientific">Thelohanellus kitauei</name>
    <name type="common">Myxosporean</name>
    <dbReference type="NCBI Taxonomy" id="669202"/>
    <lineage>
        <taxon>Eukaryota</taxon>
        <taxon>Metazoa</taxon>
        <taxon>Cnidaria</taxon>
        <taxon>Myxozoa</taxon>
        <taxon>Myxosporea</taxon>
        <taxon>Bivalvulida</taxon>
        <taxon>Platysporina</taxon>
        <taxon>Myxobolidae</taxon>
        <taxon>Thelohanellus</taxon>
    </lineage>
</organism>
<sequence length="111" mass="12802">MPQGARSNRRILQEAEHLRRFIDVVGNKLVQRLEEIDKREASNSKDRPNGDGFISDTKRPTTQQIVLDYAKIKEQIKWMEEFIDPLIEKTSKNFETCQKSTASNPNDGKSP</sequence>
<gene>
    <name evidence="2" type="ORF">RF11_08765</name>
</gene>
<evidence type="ECO:0000256" key="1">
    <source>
        <dbReference type="SAM" id="MobiDB-lite"/>
    </source>
</evidence>
<feature type="region of interest" description="Disordered" evidence="1">
    <location>
        <begin position="36"/>
        <end position="60"/>
    </location>
</feature>
<feature type="compositionally biased region" description="Basic and acidic residues" evidence="1">
    <location>
        <begin position="36"/>
        <end position="49"/>
    </location>
</feature>
<evidence type="ECO:0000313" key="3">
    <source>
        <dbReference type="Proteomes" id="UP000031668"/>
    </source>
</evidence>
<name>A0A0C2N4J8_THEKT</name>
<comment type="caution">
    <text evidence="2">The sequence shown here is derived from an EMBL/GenBank/DDBJ whole genome shotgun (WGS) entry which is preliminary data.</text>
</comment>